<dbReference type="SUPFAM" id="SSF54719">
    <property type="entry name" value="Fe,Mn superoxide dismutase (SOD), C-terminal domain"/>
    <property type="match status" value="1"/>
</dbReference>
<feature type="binding site" evidence="8">
    <location>
        <position position="185"/>
    </location>
    <ligand>
        <name>Mn(2+)</name>
        <dbReference type="ChEBI" id="CHEBI:29035"/>
    </ligand>
</feature>
<dbReference type="PIRSF" id="PIRSF000349">
    <property type="entry name" value="SODismutase"/>
    <property type="match status" value="1"/>
</dbReference>
<gene>
    <name evidence="12" type="ORF">RUM43_003772</name>
</gene>
<comment type="function">
    <text evidence="1">Destroys superoxide anion radicals which are normally produced within the cells and which are toxic to biological systems.</text>
</comment>
<accession>A0AAN8PHR5</accession>
<comment type="similarity">
    <text evidence="2 9">Belongs to the iron/manganese superoxide dismutase family.</text>
</comment>
<dbReference type="InterPro" id="IPR019833">
    <property type="entry name" value="Mn/Fe_SOD_BS"/>
</dbReference>
<name>A0AAN8PHR5_POLSC</name>
<evidence type="ECO:0000256" key="3">
    <source>
        <dbReference type="ARBA" id="ARBA00012682"/>
    </source>
</evidence>
<evidence type="ECO:0000256" key="6">
    <source>
        <dbReference type="ARBA" id="ARBA00023211"/>
    </source>
</evidence>
<protein>
    <recommendedName>
        <fullName evidence="3 9">Superoxide dismutase</fullName>
        <ecNumber evidence="3 9">1.15.1.1</ecNumber>
    </recommendedName>
</protein>
<dbReference type="InterPro" id="IPR050265">
    <property type="entry name" value="Fe/Mn_Superoxide_Dismutase"/>
</dbReference>
<evidence type="ECO:0000256" key="4">
    <source>
        <dbReference type="ARBA" id="ARBA00022723"/>
    </source>
</evidence>
<dbReference type="EMBL" id="JAWJWE010000036">
    <property type="protein sequence ID" value="KAK6629951.1"/>
    <property type="molecule type" value="Genomic_DNA"/>
</dbReference>
<evidence type="ECO:0000256" key="7">
    <source>
        <dbReference type="ARBA" id="ARBA00049204"/>
    </source>
</evidence>
<keyword evidence="6" id="KW-0464">Manganese</keyword>
<dbReference type="GO" id="GO:0005739">
    <property type="term" value="C:mitochondrion"/>
    <property type="evidence" value="ECO:0007669"/>
    <property type="project" value="TreeGrafter"/>
</dbReference>
<evidence type="ECO:0000256" key="2">
    <source>
        <dbReference type="ARBA" id="ARBA00008714"/>
    </source>
</evidence>
<feature type="domain" description="Manganese/iron superoxide dismutase N-terminal" evidence="10">
    <location>
        <begin position="24"/>
        <end position="105"/>
    </location>
</feature>
<dbReference type="AlphaFoldDB" id="A0AAN8PHR5"/>
<proteinExistence type="inferred from homology"/>
<comment type="function">
    <text evidence="9">Destroys radicals which are normally produced within the cells and which are toxic to biological systems.</text>
</comment>
<dbReference type="EC" id="1.15.1.1" evidence="3 9"/>
<dbReference type="FunFam" id="3.55.40.20:FF:000004">
    <property type="entry name" value="Superoxide dismutase [Fe]"/>
    <property type="match status" value="1"/>
</dbReference>
<dbReference type="PANTHER" id="PTHR11404">
    <property type="entry name" value="SUPEROXIDE DISMUTASE 2"/>
    <property type="match status" value="1"/>
</dbReference>
<dbReference type="Pfam" id="PF02777">
    <property type="entry name" value="Sod_Fe_C"/>
    <property type="match status" value="1"/>
</dbReference>
<dbReference type="Gene3D" id="3.55.40.20">
    <property type="entry name" value="Iron/manganese superoxide dismutase, C-terminal domain"/>
    <property type="match status" value="1"/>
</dbReference>
<organism evidence="12 13">
    <name type="scientific">Polyplax serrata</name>
    <name type="common">Common mouse louse</name>
    <dbReference type="NCBI Taxonomy" id="468196"/>
    <lineage>
        <taxon>Eukaryota</taxon>
        <taxon>Metazoa</taxon>
        <taxon>Ecdysozoa</taxon>
        <taxon>Arthropoda</taxon>
        <taxon>Hexapoda</taxon>
        <taxon>Insecta</taxon>
        <taxon>Pterygota</taxon>
        <taxon>Neoptera</taxon>
        <taxon>Paraneoptera</taxon>
        <taxon>Psocodea</taxon>
        <taxon>Troctomorpha</taxon>
        <taxon>Phthiraptera</taxon>
        <taxon>Anoplura</taxon>
        <taxon>Polyplacidae</taxon>
        <taxon>Polyplax</taxon>
    </lineage>
</organism>
<evidence type="ECO:0000259" key="11">
    <source>
        <dbReference type="Pfam" id="PF02777"/>
    </source>
</evidence>
<dbReference type="PROSITE" id="PS00088">
    <property type="entry name" value="SOD_MN"/>
    <property type="match status" value="1"/>
</dbReference>
<keyword evidence="4 8" id="KW-0479">Metal-binding</keyword>
<sequence>MFTLKKNLVSVIKNGKNLCRMQSKHTLPQLPYEYNALEPVLCCEMMQVHHMKHHQAYVNGLNDVEEKIKAAVEKNDFNSVMNLGNLLQFHGGGHLNHSMYWESLSPCGGQPSCELGAAITESFGSLDKMKDLMSQIAIGLQGSGWAWLGYNPVTCKLQLAKCKDQEPLFTTQGLIPLLPIDVWEHAYYIQYRNVRAEYVKNIWDVINWQKVSERFAQASKN</sequence>
<evidence type="ECO:0000259" key="10">
    <source>
        <dbReference type="Pfam" id="PF00081"/>
    </source>
</evidence>
<feature type="binding site" evidence="8">
    <location>
        <position position="97"/>
    </location>
    <ligand>
        <name>Mn(2+)</name>
        <dbReference type="ChEBI" id="CHEBI:29035"/>
    </ligand>
</feature>
<evidence type="ECO:0000256" key="9">
    <source>
        <dbReference type="RuleBase" id="RU000414"/>
    </source>
</evidence>
<dbReference type="PRINTS" id="PR01703">
    <property type="entry name" value="MNSODISMTASE"/>
</dbReference>
<feature type="binding site" evidence="8">
    <location>
        <position position="181"/>
    </location>
    <ligand>
        <name>Mn(2+)</name>
        <dbReference type="ChEBI" id="CHEBI:29035"/>
    </ligand>
</feature>
<feature type="binding site" evidence="8">
    <location>
        <position position="49"/>
    </location>
    <ligand>
        <name>Mn(2+)</name>
        <dbReference type="ChEBI" id="CHEBI:29035"/>
    </ligand>
</feature>
<evidence type="ECO:0000256" key="1">
    <source>
        <dbReference type="ARBA" id="ARBA00002170"/>
    </source>
</evidence>
<dbReference type="InterPro" id="IPR036324">
    <property type="entry name" value="Mn/Fe_SOD_N_sf"/>
</dbReference>
<dbReference type="Pfam" id="PF00081">
    <property type="entry name" value="Sod_Fe_N"/>
    <property type="match status" value="1"/>
</dbReference>
<keyword evidence="5 9" id="KW-0560">Oxidoreductase</keyword>
<dbReference type="FunFam" id="1.10.287.990:FF:000001">
    <property type="entry name" value="Superoxide dismutase"/>
    <property type="match status" value="1"/>
</dbReference>
<dbReference type="InterPro" id="IPR001189">
    <property type="entry name" value="Mn/Fe_SOD"/>
</dbReference>
<dbReference type="GO" id="GO:0004784">
    <property type="term" value="F:superoxide dismutase activity"/>
    <property type="evidence" value="ECO:0007669"/>
    <property type="project" value="UniProtKB-EC"/>
</dbReference>
<dbReference type="InterPro" id="IPR036314">
    <property type="entry name" value="SOD_C_sf"/>
</dbReference>
<evidence type="ECO:0000256" key="5">
    <source>
        <dbReference type="ARBA" id="ARBA00023002"/>
    </source>
</evidence>
<feature type="domain" description="Manganese/iron superoxide dismutase C-terminal" evidence="11">
    <location>
        <begin position="112"/>
        <end position="214"/>
    </location>
</feature>
<dbReference type="InterPro" id="IPR019831">
    <property type="entry name" value="Mn/Fe_SOD_N"/>
</dbReference>
<dbReference type="Gene3D" id="1.10.287.990">
    <property type="entry name" value="Fe,Mn superoxide dismutase (SOD) domain"/>
    <property type="match status" value="1"/>
</dbReference>
<evidence type="ECO:0000313" key="13">
    <source>
        <dbReference type="Proteomes" id="UP001372834"/>
    </source>
</evidence>
<evidence type="ECO:0000313" key="12">
    <source>
        <dbReference type="EMBL" id="KAK6629951.1"/>
    </source>
</evidence>
<reference evidence="12 13" key="1">
    <citation type="submission" date="2023-10" db="EMBL/GenBank/DDBJ databases">
        <title>Genomes of two closely related lineages of the louse Polyplax serrata with different host specificities.</title>
        <authorList>
            <person name="Martinu J."/>
            <person name="Tarabai H."/>
            <person name="Stefka J."/>
            <person name="Hypsa V."/>
        </authorList>
    </citation>
    <scope>NUCLEOTIDE SEQUENCE [LARGE SCALE GENOMIC DNA]</scope>
    <source>
        <strain evidence="12">HR10_N</strain>
    </source>
</reference>
<dbReference type="Proteomes" id="UP001372834">
    <property type="component" value="Unassembled WGS sequence"/>
</dbReference>
<dbReference type="InterPro" id="IPR019832">
    <property type="entry name" value="Mn/Fe_SOD_C"/>
</dbReference>
<evidence type="ECO:0000256" key="8">
    <source>
        <dbReference type="PIRSR" id="PIRSR000349-1"/>
    </source>
</evidence>
<comment type="catalytic activity">
    <reaction evidence="7 9">
        <text>2 superoxide + 2 H(+) = H2O2 + O2</text>
        <dbReference type="Rhea" id="RHEA:20696"/>
        <dbReference type="ChEBI" id="CHEBI:15378"/>
        <dbReference type="ChEBI" id="CHEBI:15379"/>
        <dbReference type="ChEBI" id="CHEBI:16240"/>
        <dbReference type="ChEBI" id="CHEBI:18421"/>
        <dbReference type="EC" id="1.15.1.1"/>
    </reaction>
</comment>
<comment type="caution">
    <text evidence="12">The sequence shown here is derived from an EMBL/GenBank/DDBJ whole genome shotgun (WGS) entry which is preliminary data.</text>
</comment>
<dbReference type="SUPFAM" id="SSF46609">
    <property type="entry name" value="Fe,Mn superoxide dismutase (SOD), N-terminal domain"/>
    <property type="match status" value="1"/>
</dbReference>
<dbReference type="GO" id="GO:0030145">
    <property type="term" value="F:manganese ion binding"/>
    <property type="evidence" value="ECO:0007669"/>
    <property type="project" value="TreeGrafter"/>
</dbReference>
<dbReference type="PANTHER" id="PTHR11404:SF6">
    <property type="entry name" value="SUPEROXIDE DISMUTASE [MN], MITOCHONDRIAL"/>
    <property type="match status" value="1"/>
</dbReference>